<dbReference type="PROSITE" id="PS50071">
    <property type="entry name" value="HOMEOBOX_2"/>
    <property type="match status" value="1"/>
</dbReference>
<keyword evidence="1 2" id="KW-0238">DNA-binding</keyword>
<comment type="subcellular location">
    <subcellularLocation>
        <location evidence="1 2">Nucleus</location>
    </subcellularLocation>
</comment>
<dbReference type="AlphaFoldDB" id="A0A6S7HQ67"/>
<dbReference type="Pfam" id="PF16557">
    <property type="entry name" value="CUTL"/>
    <property type="match status" value="1"/>
</dbReference>
<gene>
    <name evidence="3" type="ORF">PACLA_8A079283</name>
</gene>
<dbReference type="OrthoDB" id="10052721at2759"/>
<dbReference type="PROSITE" id="PS51983">
    <property type="entry name" value="CUTL"/>
    <property type="match status" value="1"/>
</dbReference>
<name>A0A6S7HQ67_PARCT</name>
<dbReference type="Gene3D" id="1.10.10.60">
    <property type="entry name" value="Homeodomain-like"/>
    <property type="match status" value="1"/>
</dbReference>
<evidence type="ECO:0000256" key="2">
    <source>
        <dbReference type="RuleBase" id="RU000682"/>
    </source>
</evidence>
<dbReference type="SUPFAM" id="SSF46689">
    <property type="entry name" value="Homeodomain-like"/>
    <property type="match status" value="1"/>
</dbReference>
<dbReference type="EMBL" id="CACRXK020005715">
    <property type="protein sequence ID" value="CAB4007156.1"/>
    <property type="molecule type" value="Genomic_DNA"/>
</dbReference>
<sequence>MEESEYCEKVRFRVVLHRPGNSSVEQGAKFSEISEQDQSFVYIESSSNLSSLAAKFLQPLYEQGRVEDKDILKASNVKVFIQVRPTWKPLPLSSFVYKQNQSDLSLETVFGPLLYVNDSEMVVHLHLCNEKNWTDETARDVVKQLLQSYSQTQLERLNCPFSQGMLSQISRDQYYCKVSAEKIRLFGQWYNAMMLSKPEDADDNEDMPLKRGSYVMQRSKKIVFSKEELPLLRASFKALSHPSTQRMTELAEELNKTEFRKTHGRKKVDFCHVNNWFKNERSRVRKGNHEFSQVAYRTEYSMLGSGTEGVLLGIKESEDNEITSPVS</sequence>
<dbReference type="InterPro" id="IPR001356">
    <property type="entry name" value="HD"/>
</dbReference>
<dbReference type="CDD" id="cd00086">
    <property type="entry name" value="homeodomain"/>
    <property type="match status" value="1"/>
</dbReference>
<dbReference type="SMART" id="SM00389">
    <property type="entry name" value="HOX"/>
    <property type="match status" value="1"/>
</dbReference>
<accession>A0A6S7HQ67</accession>
<dbReference type="GO" id="GO:0005634">
    <property type="term" value="C:nucleus"/>
    <property type="evidence" value="ECO:0007669"/>
    <property type="project" value="UniProtKB-SubCell"/>
</dbReference>
<keyword evidence="1 2" id="KW-0371">Homeobox</keyword>
<feature type="DNA-binding region" description="Homeobox" evidence="1">
    <location>
        <begin position="217"/>
        <end position="288"/>
    </location>
</feature>
<keyword evidence="4" id="KW-1185">Reference proteome</keyword>
<proteinExistence type="predicted"/>
<dbReference type="GO" id="GO:0000981">
    <property type="term" value="F:DNA-binding transcription factor activity, RNA polymerase II-specific"/>
    <property type="evidence" value="ECO:0007669"/>
    <property type="project" value="TreeGrafter"/>
</dbReference>
<dbReference type="Gene3D" id="1.10.260.70">
    <property type="entry name" value="SATB, CULT domain"/>
    <property type="match status" value="1"/>
</dbReference>
<organism evidence="3 4">
    <name type="scientific">Paramuricea clavata</name>
    <name type="common">Red gorgonian</name>
    <name type="synonym">Violescent sea-whip</name>
    <dbReference type="NCBI Taxonomy" id="317549"/>
    <lineage>
        <taxon>Eukaryota</taxon>
        <taxon>Metazoa</taxon>
        <taxon>Cnidaria</taxon>
        <taxon>Anthozoa</taxon>
        <taxon>Octocorallia</taxon>
        <taxon>Malacalcyonacea</taxon>
        <taxon>Plexauridae</taxon>
        <taxon>Paramuricea</taxon>
    </lineage>
</organism>
<reference evidence="3" key="1">
    <citation type="submission" date="2020-04" db="EMBL/GenBank/DDBJ databases">
        <authorList>
            <person name="Alioto T."/>
            <person name="Alioto T."/>
            <person name="Gomez Garrido J."/>
        </authorList>
    </citation>
    <scope>NUCLEOTIDE SEQUENCE</scope>
    <source>
        <strain evidence="3">A484AB</strain>
    </source>
</reference>
<comment type="caution">
    <text evidence="3">The sequence shown here is derived from an EMBL/GenBank/DDBJ whole genome shotgun (WGS) entry which is preliminary data.</text>
</comment>
<evidence type="ECO:0000313" key="3">
    <source>
        <dbReference type="EMBL" id="CAB4007156.1"/>
    </source>
</evidence>
<dbReference type="PANTHER" id="PTHR15116:SF16">
    <property type="entry name" value="DEFECTIVE PROVENTRICULUS, ISOFORM A"/>
    <property type="match status" value="1"/>
</dbReference>
<dbReference type="InterPro" id="IPR009057">
    <property type="entry name" value="Homeodomain-like_sf"/>
</dbReference>
<dbReference type="GO" id="GO:0006338">
    <property type="term" value="P:chromatin remodeling"/>
    <property type="evidence" value="ECO:0007669"/>
    <property type="project" value="InterPro"/>
</dbReference>
<evidence type="ECO:0000256" key="1">
    <source>
        <dbReference type="PROSITE-ProRule" id="PRU00108"/>
    </source>
</evidence>
<dbReference type="Proteomes" id="UP001152795">
    <property type="component" value="Unassembled WGS sequence"/>
</dbReference>
<dbReference type="InterPro" id="IPR032355">
    <property type="entry name" value="CUTL"/>
</dbReference>
<protein>
    <submittedName>
        <fullName evidence="3">DNA-binding SATB1-like isoform X1</fullName>
    </submittedName>
</protein>
<evidence type="ECO:0000313" key="4">
    <source>
        <dbReference type="Proteomes" id="UP001152795"/>
    </source>
</evidence>
<dbReference type="InterPro" id="IPR038216">
    <property type="entry name" value="SATB_CUTL_sf"/>
</dbReference>
<dbReference type="Pfam" id="PF00046">
    <property type="entry name" value="Homeodomain"/>
    <property type="match status" value="1"/>
</dbReference>
<dbReference type="GO" id="GO:0000978">
    <property type="term" value="F:RNA polymerase II cis-regulatory region sequence-specific DNA binding"/>
    <property type="evidence" value="ECO:0007669"/>
    <property type="project" value="TreeGrafter"/>
</dbReference>
<dbReference type="InterPro" id="IPR039673">
    <property type="entry name" value="SATB1/SATB2"/>
</dbReference>
<dbReference type="PANTHER" id="PTHR15116">
    <property type="entry name" value="DNA-BINDING PROTEIN SATB FAMILY MEMBER"/>
    <property type="match status" value="1"/>
</dbReference>
<keyword evidence="1 2" id="KW-0539">Nucleus</keyword>